<dbReference type="PANTHER" id="PTHR34825:SF1">
    <property type="entry name" value="AAA-ATPASE-LIKE DOMAIN-CONTAINING PROTEIN"/>
    <property type="match status" value="1"/>
</dbReference>
<feature type="chain" id="PRO_5040194470" description="AAA-ATPase-like domain-containing protein" evidence="1">
    <location>
        <begin position="22"/>
        <end position="613"/>
    </location>
</feature>
<feature type="signal peptide" evidence="1">
    <location>
        <begin position="1"/>
        <end position="21"/>
    </location>
</feature>
<evidence type="ECO:0000256" key="1">
    <source>
        <dbReference type="SAM" id="SignalP"/>
    </source>
</evidence>
<protein>
    <recommendedName>
        <fullName evidence="2">AAA-ATPase-like domain-containing protein</fullName>
    </recommendedName>
</protein>
<evidence type="ECO:0000313" key="4">
    <source>
        <dbReference type="Proteomes" id="UP001152759"/>
    </source>
</evidence>
<gene>
    <name evidence="3" type="ORF">BEMITA_LOCUS13375</name>
</gene>
<dbReference type="EMBL" id="OU963870">
    <property type="protein sequence ID" value="CAH0395157.1"/>
    <property type="molecule type" value="Genomic_DNA"/>
</dbReference>
<evidence type="ECO:0000259" key="2">
    <source>
        <dbReference type="Pfam" id="PF09820"/>
    </source>
</evidence>
<keyword evidence="4" id="KW-1185">Reference proteome</keyword>
<keyword evidence="1" id="KW-0732">Signal</keyword>
<dbReference type="AlphaFoldDB" id="A0A9P0APP2"/>
<dbReference type="Proteomes" id="UP001152759">
    <property type="component" value="Chromosome 9"/>
</dbReference>
<accession>A0A9P0APP2</accession>
<dbReference type="Pfam" id="PF09820">
    <property type="entry name" value="AAA-ATPase_like"/>
    <property type="match status" value="1"/>
</dbReference>
<dbReference type="PANTHER" id="PTHR34825">
    <property type="entry name" value="CONSERVED PROTEIN, WITH A WEAK D-GALACTARATE DEHYDRATASE/ALTRONATE HYDROLASE DOMAIN"/>
    <property type="match status" value="1"/>
</dbReference>
<reference evidence="3" key="1">
    <citation type="submission" date="2021-12" db="EMBL/GenBank/DDBJ databases">
        <authorList>
            <person name="King R."/>
        </authorList>
    </citation>
    <scope>NUCLEOTIDE SEQUENCE</scope>
</reference>
<sequence length="613" mass="69400">MDFKRPAFFTALIIFVCSGSAVPFLSSPYEENSKDSLSPVALEPLVLKNQCGLLPWPSQSYLRSLVEESKCYVDKTECLWKMVRRPQPFWFLSRPRRFGKSLLVDTMESFFEGEEKLFVGTKIYSHYLGKDWPKHPVIRIDFSCGISVISLDRFEVSLSAYLEDIAARHNINLNTRIVGTAIGRLIEKLNAKYNETVVILIDEYDTPYTASYARDKELAARILGTLQSFFSSLKGAVEKIRFCYTTGITRLPLSDFFSGANAAVDLTMDPEYSDIVGFTEKEVTQYFGGFIEEVAIGRKSSTESVLNEMAKWLYGFRFTSKNGSLYNPISAIGYLRSGGDVHCFSSSGGASQFLVERLKTFKREAVELFVSSPVVEESGGFDEEQKITATFAELTGKINYDYSTDPAALKVLLFHGGYLSISSYNNMTDCFTLRFSNLELRHDYARRLYFSLKGQGPASMRYRIKSLARDLNASRWESFISKLNSSHSGIPFHLNANPTKGLKAWLQFTMYLVSHFSNYKNMAEPSMEDVKNKGRADITLFLNNKLYIFEPVMMGNPVNPVYECKVKYLQKYYFGTMEEVVCIGLKFNENGDVGSWGVARFSHVRKQVTGESG</sequence>
<organism evidence="3 4">
    <name type="scientific">Bemisia tabaci</name>
    <name type="common">Sweetpotato whitefly</name>
    <name type="synonym">Aleurodes tabaci</name>
    <dbReference type="NCBI Taxonomy" id="7038"/>
    <lineage>
        <taxon>Eukaryota</taxon>
        <taxon>Metazoa</taxon>
        <taxon>Ecdysozoa</taxon>
        <taxon>Arthropoda</taxon>
        <taxon>Hexapoda</taxon>
        <taxon>Insecta</taxon>
        <taxon>Pterygota</taxon>
        <taxon>Neoptera</taxon>
        <taxon>Paraneoptera</taxon>
        <taxon>Hemiptera</taxon>
        <taxon>Sternorrhyncha</taxon>
        <taxon>Aleyrodoidea</taxon>
        <taxon>Aleyrodidae</taxon>
        <taxon>Aleyrodinae</taxon>
        <taxon>Bemisia</taxon>
    </lineage>
</organism>
<feature type="domain" description="AAA-ATPase-like" evidence="2">
    <location>
        <begin position="63"/>
        <end position="256"/>
    </location>
</feature>
<proteinExistence type="predicted"/>
<name>A0A9P0APP2_BEMTA</name>
<evidence type="ECO:0000313" key="3">
    <source>
        <dbReference type="EMBL" id="CAH0395157.1"/>
    </source>
</evidence>
<dbReference type="InterPro" id="IPR018631">
    <property type="entry name" value="AAA-ATPase-like_dom"/>
</dbReference>